<dbReference type="Pfam" id="PF05402">
    <property type="entry name" value="PqqD"/>
    <property type="match status" value="1"/>
</dbReference>
<comment type="caution">
    <text evidence="1">The sequence shown here is derived from an EMBL/GenBank/DDBJ whole genome shotgun (WGS) entry which is preliminary data.</text>
</comment>
<evidence type="ECO:0000313" key="1">
    <source>
        <dbReference type="EMBL" id="MBU5437002.1"/>
    </source>
</evidence>
<name>A0ABS6E277_9FIRM</name>
<proteinExistence type="predicted"/>
<keyword evidence="2" id="KW-1185">Reference proteome</keyword>
<sequence>MGGKVVAKNKKDENLLDYVPNKSKKVVYNKKENGLIEIIMPRDSIIERIIRKLFFTPDKYRVELDKMGTFVWEQIDGQRTIYEIAGLVQEHFKEEAEPLYERLLQYINILKNNNFITFDR</sequence>
<organism evidence="1 2">
    <name type="scientific">Tissierella simiarum</name>
    <dbReference type="NCBI Taxonomy" id="2841534"/>
    <lineage>
        <taxon>Bacteria</taxon>
        <taxon>Bacillati</taxon>
        <taxon>Bacillota</taxon>
        <taxon>Tissierellia</taxon>
        <taxon>Tissierellales</taxon>
        <taxon>Tissierellaceae</taxon>
        <taxon>Tissierella</taxon>
    </lineage>
</organism>
<dbReference type="InterPro" id="IPR008792">
    <property type="entry name" value="PQQD"/>
</dbReference>
<evidence type="ECO:0000313" key="2">
    <source>
        <dbReference type="Proteomes" id="UP000749471"/>
    </source>
</evidence>
<protein>
    <submittedName>
        <fullName evidence="1">PqqD family protein</fullName>
    </submittedName>
</protein>
<reference evidence="1 2" key="1">
    <citation type="submission" date="2021-06" db="EMBL/GenBank/DDBJ databases">
        <authorList>
            <person name="Sun Q."/>
            <person name="Li D."/>
        </authorList>
    </citation>
    <scope>NUCLEOTIDE SEQUENCE [LARGE SCALE GENOMIC DNA]</scope>
    <source>
        <strain evidence="1 2">MSJ-40</strain>
    </source>
</reference>
<dbReference type="Proteomes" id="UP000749471">
    <property type="component" value="Unassembled WGS sequence"/>
</dbReference>
<gene>
    <name evidence="1" type="ORF">KQI42_03210</name>
</gene>
<dbReference type="EMBL" id="JAHLPM010000002">
    <property type="protein sequence ID" value="MBU5437002.1"/>
    <property type="molecule type" value="Genomic_DNA"/>
</dbReference>
<accession>A0ABS6E277</accession>